<comment type="caution">
    <text evidence="2">The sequence shown here is derived from an EMBL/GenBank/DDBJ whole genome shotgun (WGS) entry which is preliminary data.</text>
</comment>
<name>A0ABP3V2V7_9BURK</name>
<evidence type="ECO:0000313" key="2">
    <source>
        <dbReference type="EMBL" id="GAA0747009.1"/>
    </source>
</evidence>
<dbReference type="EMBL" id="BAAAEW010000006">
    <property type="protein sequence ID" value="GAA0747009.1"/>
    <property type="molecule type" value="Genomic_DNA"/>
</dbReference>
<keyword evidence="2" id="KW-0378">Hydrolase</keyword>
<evidence type="ECO:0000313" key="3">
    <source>
        <dbReference type="Proteomes" id="UP001500279"/>
    </source>
</evidence>
<dbReference type="RefSeq" id="WP_141286936.1">
    <property type="nucleotide sequence ID" value="NZ_BAAAEW010000006.1"/>
</dbReference>
<dbReference type="InterPro" id="IPR050266">
    <property type="entry name" value="AB_hydrolase_sf"/>
</dbReference>
<accession>A0ABP3V2V7</accession>
<feature type="domain" description="AB hydrolase-1" evidence="1">
    <location>
        <begin position="25"/>
        <end position="228"/>
    </location>
</feature>
<dbReference type="Gene3D" id="3.40.50.1820">
    <property type="entry name" value="alpha/beta hydrolase"/>
    <property type="match status" value="1"/>
</dbReference>
<gene>
    <name evidence="2" type="ORF">GCM10009107_15190</name>
</gene>
<reference evidence="3" key="1">
    <citation type="journal article" date="2019" name="Int. J. Syst. Evol. Microbiol.">
        <title>The Global Catalogue of Microorganisms (GCM) 10K type strain sequencing project: providing services to taxonomists for standard genome sequencing and annotation.</title>
        <authorList>
            <consortium name="The Broad Institute Genomics Platform"/>
            <consortium name="The Broad Institute Genome Sequencing Center for Infectious Disease"/>
            <person name="Wu L."/>
            <person name="Ma J."/>
        </authorList>
    </citation>
    <scope>NUCLEOTIDE SEQUENCE [LARGE SCALE GENOMIC DNA]</scope>
    <source>
        <strain evidence="3">JCM 15503</strain>
    </source>
</reference>
<evidence type="ECO:0000259" key="1">
    <source>
        <dbReference type="Pfam" id="PF12697"/>
    </source>
</evidence>
<dbReference type="PANTHER" id="PTHR43798">
    <property type="entry name" value="MONOACYLGLYCEROL LIPASE"/>
    <property type="match status" value="1"/>
</dbReference>
<dbReference type="PANTHER" id="PTHR43798:SF29">
    <property type="entry name" value="AB HYDROLASE-1 DOMAIN-CONTAINING PROTEIN"/>
    <property type="match status" value="1"/>
</dbReference>
<dbReference type="InterPro" id="IPR029058">
    <property type="entry name" value="AB_hydrolase_fold"/>
</dbReference>
<dbReference type="Pfam" id="PF12697">
    <property type="entry name" value="Abhydrolase_6"/>
    <property type="match status" value="1"/>
</dbReference>
<protein>
    <submittedName>
        <fullName evidence="2">Alpha/beta hydrolase</fullName>
    </submittedName>
</protein>
<sequence length="250" mass="26659">MNKPVLLLLPGLLCDGANWAPQCRALADLADCRVAAYGALDSIEAMATHVLSTAPPGAFSLAGHSMGGRVALEVLRRAPERVERLALLDTGFQALPEGAAGEQERAARLDLLSLARAFGMRAMGEPWARGMVHPACVGTPVFETILEMIARSTPQIFEAQIRALLGRPDASELLPQIVCPTLLLCGREDRWSPPERHQSMHAMMPTSRLQIVEASGHMTTLEQPQAVSQGLAAWMGASLIETGSVAQGPA</sequence>
<organism evidence="2 3">
    <name type="scientific">Ideonella azotifigens</name>
    <dbReference type="NCBI Taxonomy" id="513160"/>
    <lineage>
        <taxon>Bacteria</taxon>
        <taxon>Pseudomonadati</taxon>
        <taxon>Pseudomonadota</taxon>
        <taxon>Betaproteobacteria</taxon>
        <taxon>Burkholderiales</taxon>
        <taxon>Sphaerotilaceae</taxon>
        <taxon>Ideonella</taxon>
    </lineage>
</organism>
<dbReference type="InterPro" id="IPR000073">
    <property type="entry name" value="AB_hydrolase_1"/>
</dbReference>
<proteinExistence type="predicted"/>
<keyword evidence="3" id="KW-1185">Reference proteome</keyword>
<dbReference type="SUPFAM" id="SSF53474">
    <property type="entry name" value="alpha/beta-Hydrolases"/>
    <property type="match status" value="1"/>
</dbReference>
<dbReference type="Proteomes" id="UP001500279">
    <property type="component" value="Unassembled WGS sequence"/>
</dbReference>
<dbReference type="GO" id="GO:0016787">
    <property type="term" value="F:hydrolase activity"/>
    <property type="evidence" value="ECO:0007669"/>
    <property type="project" value="UniProtKB-KW"/>
</dbReference>
<dbReference type="PRINTS" id="PR00111">
    <property type="entry name" value="ABHYDROLASE"/>
</dbReference>